<protein>
    <submittedName>
        <fullName evidence="1">Uncharacterized protein</fullName>
    </submittedName>
</protein>
<comment type="caution">
    <text evidence="1">The sequence shown here is derived from an EMBL/GenBank/DDBJ whole genome shotgun (WGS) entry which is preliminary data.</text>
</comment>
<proteinExistence type="predicted"/>
<evidence type="ECO:0000313" key="1">
    <source>
        <dbReference type="EMBL" id="GGS32380.1"/>
    </source>
</evidence>
<dbReference type="AlphaFoldDB" id="A0A918LDH7"/>
<dbReference type="Proteomes" id="UP000606194">
    <property type="component" value="Unassembled WGS sequence"/>
</dbReference>
<evidence type="ECO:0000313" key="2">
    <source>
        <dbReference type="Proteomes" id="UP000606194"/>
    </source>
</evidence>
<name>A0A918LDH7_9ACTN</name>
<reference evidence="1" key="2">
    <citation type="submission" date="2020-09" db="EMBL/GenBank/DDBJ databases">
        <authorList>
            <person name="Sun Q."/>
            <person name="Ohkuma M."/>
        </authorList>
    </citation>
    <scope>NUCLEOTIDE SEQUENCE</scope>
    <source>
        <strain evidence="1">JCM 4386</strain>
    </source>
</reference>
<sequence>MSSSACSSLAITGIRLPPAEASSIIARGYRTELVLPRRTICCSFSPSWSVNLRTRTGSATAPPSFGSDDTPYPTAPTVNPVTFLVTALALFKRTEPAAS</sequence>
<keyword evidence="2" id="KW-1185">Reference proteome</keyword>
<dbReference type="EMBL" id="BMTL01000085">
    <property type="protein sequence ID" value="GGS32380.1"/>
    <property type="molecule type" value="Genomic_DNA"/>
</dbReference>
<gene>
    <name evidence="1" type="ORF">GCM10010269_83220</name>
</gene>
<reference evidence="1" key="1">
    <citation type="journal article" date="2014" name="Int. J. Syst. Evol. Microbiol.">
        <title>Complete genome sequence of Corynebacterium casei LMG S-19264T (=DSM 44701T), isolated from a smear-ripened cheese.</title>
        <authorList>
            <consortium name="US DOE Joint Genome Institute (JGI-PGF)"/>
            <person name="Walter F."/>
            <person name="Albersmeier A."/>
            <person name="Kalinowski J."/>
            <person name="Ruckert C."/>
        </authorList>
    </citation>
    <scope>NUCLEOTIDE SEQUENCE</scope>
    <source>
        <strain evidence="1">JCM 4386</strain>
    </source>
</reference>
<accession>A0A918LDH7</accession>
<organism evidence="1 2">
    <name type="scientific">Streptomyces humidus</name>
    <dbReference type="NCBI Taxonomy" id="52259"/>
    <lineage>
        <taxon>Bacteria</taxon>
        <taxon>Bacillati</taxon>
        <taxon>Actinomycetota</taxon>
        <taxon>Actinomycetes</taxon>
        <taxon>Kitasatosporales</taxon>
        <taxon>Streptomycetaceae</taxon>
        <taxon>Streptomyces</taxon>
    </lineage>
</organism>